<dbReference type="InterPro" id="IPR036390">
    <property type="entry name" value="WH_DNA-bd_sf"/>
</dbReference>
<evidence type="ECO:0000256" key="10">
    <source>
        <dbReference type="ARBA" id="ARBA00023306"/>
    </source>
</evidence>
<dbReference type="FunFam" id="1.10.10.10:FF:000187">
    <property type="entry name" value="Transcription factor-like protein DPB"/>
    <property type="match status" value="1"/>
</dbReference>
<feature type="compositionally biased region" description="Basic and acidic residues" evidence="13">
    <location>
        <begin position="463"/>
        <end position="477"/>
    </location>
</feature>
<keyword evidence="6 12" id="KW-0175">Coiled coil</keyword>
<feature type="coiled-coil region" evidence="12">
    <location>
        <begin position="303"/>
        <end position="344"/>
    </location>
</feature>
<keyword evidence="9 11" id="KW-0539">Nucleus</keyword>
<dbReference type="GO" id="GO:0000981">
    <property type="term" value="F:DNA-binding transcription factor activity, RNA polymerase II-specific"/>
    <property type="evidence" value="ECO:0007669"/>
    <property type="project" value="TreeGrafter"/>
</dbReference>
<evidence type="ECO:0000256" key="1">
    <source>
        <dbReference type="ARBA" id="ARBA00004123"/>
    </source>
</evidence>
<organism evidence="17">
    <name type="scientific">Micromonas pusilla (strain CCMP1545)</name>
    <name type="common">Picoplanktonic green alga</name>
    <dbReference type="NCBI Taxonomy" id="564608"/>
    <lineage>
        <taxon>Eukaryota</taxon>
        <taxon>Viridiplantae</taxon>
        <taxon>Chlorophyta</taxon>
        <taxon>Mamiellophyceae</taxon>
        <taxon>Mamiellales</taxon>
        <taxon>Mamiellaceae</taxon>
        <taxon>Micromonas</taxon>
    </lineage>
</organism>
<evidence type="ECO:0000256" key="13">
    <source>
        <dbReference type="SAM" id="MobiDB-lite"/>
    </source>
</evidence>
<evidence type="ECO:0000256" key="8">
    <source>
        <dbReference type="ARBA" id="ARBA00023163"/>
    </source>
</evidence>
<dbReference type="GO" id="GO:0005737">
    <property type="term" value="C:cytoplasm"/>
    <property type="evidence" value="ECO:0007669"/>
    <property type="project" value="UniProtKB-SubCell"/>
</dbReference>
<evidence type="ECO:0000256" key="5">
    <source>
        <dbReference type="ARBA" id="ARBA00023015"/>
    </source>
</evidence>
<reference evidence="16 17" key="1">
    <citation type="journal article" date="2009" name="Science">
        <title>Green evolution and dynamic adaptations revealed by genomes of the marine picoeukaryotes Micromonas.</title>
        <authorList>
            <person name="Worden A.Z."/>
            <person name="Lee J.H."/>
            <person name="Mock T."/>
            <person name="Rouze P."/>
            <person name="Simmons M.P."/>
            <person name="Aerts A.L."/>
            <person name="Allen A.E."/>
            <person name="Cuvelier M.L."/>
            <person name="Derelle E."/>
            <person name="Everett M.V."/>
            <person name="Foulon E."/>
            <person name="Grimwood J."/>
            <person name="Gundlach H."/>
            <person name="Henrissat B."/>
            <person name="Napoli C."/>
            <person name="McDonald S.M."/>
            <person name="Parker M.S."/>
            <person name="Rombauts S."/>
            <person name="Salamov A."/>
            <person name="Von Dassow P."/>
            <person name="Badger J.H."/>
            <person name="Coutinho P.M."/>
            <person name="Demir E."/>
            <person name="Dubchak I."/>
            <person name="Gentemann C."/>
            <person name="Eikrem W."/>
            <person name="Gready J.E."/>
            <person name="John U."/>
            <person name="Lanier W."/>
            <person name="Lindquist E.A."/>
            <person name="Lucas S."/>
            <person name="Mayer K.F."/>
            <person name="Moreau H."/>
            <person name="Not F."/>
            <person name="Otillar R."/>
            <person name="Panaud O."/>
            <person name="Pangilinan J."/>
            <person name="Paulsen I."/>
            <person name="Piegu B."/>
            <person name="Poliakov A."/>
            <person name="Robbens S."/>
            <person name="Schmutz J."/>
            <person name="Toulza E."/>
            <person name="Wyss T."/>
            <person name="Zelensky A."/>
            <person name="Zhou K."/>
            <person name="Armbrust E.V."/>
            <person name="Bhattacharya D."/>
            <person name="Goodenough U.W."/>
            <person name="Van de Peer Y."/>
            <person name="Grigoriev I.V."/>
        </authorList>
    </citation>
    <scope>NUCLEOTIDE SEQUENCE [LARGE SCALE GENOMIC DNA]</scope>
    <source>
        <strain evidence="16 17">CCMP1545</strain>
    </source>
</reference>
<dbReference type="InterPro" id="IPR038168">
    <property type="entry name" value="TF_DP_C_sf"/>
</dbReference>
<dbReference type="SMART" id="SM01372">
    <property type="entry name" value="E2F_TDP"/>
    <property type="match status" value="1"/>
</dbReference>
<keyword evidence="7 11" id="KW-0238">DNA-binding</keyword>
<evidence type="ECO:0000313" key="16">
    <source>
        <dbReference type="EMBL" id="EEH58047.1"/>
    </source>
</evidence>
<evidence type="ECO:0000313" key="17">
    <source>
        <dbReference type="Proteomes" id="UP000001876"/>
    </source>
</evidence>
<feature type="compositionally biased region" description="Gly residues" evidence="13">
    <location>
        <begin position="177"/>
        <end position="186"/>
    </location>
</feature>
<feature type="region of interest" description="Disordered" evidence="13">
    <location>
        <begin position="447"/>
        <end position="487"/>
    </location>
</feature>
<feature type="domain" description="Transcription factor DP C-terminal" evidence="14">
    <location>
        <begin position="301"/>
        <end position="426"/>
    </location>
</feature>
<comment type="subcellular location">
    <subcellularLocation>
        <location evidence="2">Cytoplasm</location>
    </subcellularLocation>
    <subcellularLocation>
        <location evidence="1 11">Nucleus</location>
    </subcellularLocation>
</comment>
<sequence>MSNPNGPGGVLGADDALNADLMESFRDTGMYNFASEFDILPEPTGVMPGTDAGLDAEPGPVPTGLDSLGVDDGLGVMNDDLAQRAGVKREPIPIGSPFRGGANEGGLIGQGAVAAAAEAVEQSRRRLSDATTAAGATADPSSPPASAIKKQARISQSEVTPTPPPPSSSKKRKQLASGGGTGGSTGGMNTAEKEKNGKGLRHFSMKVCEKVEEKHKTTYNEVADELVAEFSKPDDPKFCADQAYDEKNIRRRVYDALNVLMAMDIITKEKKEITWKGLPQIAGGVGGGGVGGGGGGGGDAAEYEKLLAEKKRVQASIEKKNAHLQELVEQYKSYQALLRRNETRATRGETPNGIQLPFILVQTAPTATVEIEISEDQQLVHFDFNDAPFQIHDANYVLQQMALNEDGLSRLDLHRAEEGAEGGVGGGGGGGDAPAFAEIDGADFAAAAAAAAEVETETASPGEARRGTRGDDADDGGRGGGRSTRKK</sequence>
<dbReference type="PANTHER" id="PTHR12548">
    <property type="entry name" value="TRANSCRIPTION FACTOR DP"/>
    <property type="match status" value="1"/>
</dbReference>
<dbReference type="Gene3D" id="1.10.10.10">
    <property type="entry name" value="Winged helix-like DNA-binding domain superfamily/Winged helix DNA-binding domain"/>
    <property type="match status" value="1"/>
</dbReference>
<evidence type="ECO:0000256" key="6">
    <source>
        <dbReference type="ARBA" id="ARBA00023054"/>
    </source>
</evidence>
<dbReference type="EMBL" id="GG663738">
    <property type="protein sequence ID" value="EEH58047.1"/>
    <property type="molecule type" value="Genomic_DNA"/>
</dbReference>
<accession>C1MQA9</accession>
<dbReference type="InterPro" id="IPR036388">
    <property type="entry name" value="WH-like_DNA-bd_sf"/>
</dbReference>
<keyword evidence="17" id="KW-1185">Reference proteome</keyword>
<dbReference type="AlphaFoldDB" id="C1MQA9"/>
<evidence type="ECO:0000256" key="11">
    <source>
        <dbReference type="RuleBase" id="RU003796"/>
    </source>
</evidence>
<dbReference type="Pfam" id="PF08781">
    <property type="entry name" value="DP"/>
    <property type="match status" value="1"/>
</dbReference>
<dbReference type="SMART" id="SM01138">
    <property type="entry name" value="DP"/>
    <property type="match status" value="1"/>
</dbReference>
<dbReference type="InterPro" id="IPR015648">
    <property type="entry name" value="Transcrpt_fac_DP"/>
</dbReference>
<dbReference type="OrthoDB" id="552115at2759"/>
<dbReference type="KEGG" id="mpp:MICPUCDRAFT_57221"/>
<feature type="compositionally biased region" description="Low complexity" evidence="13">
    <location>
        <begin position="447"/>
        <end position="459"/>
    </location>
</feature>
<evidence type="ECO:0000256" key="12">
    <source>
        <dbReference type="SAM" id="Coils"/>
    </source>
</evidence>
<keyword evidence="8 11" id="KW-0804">Transcription</keyword>
<dbReference type="InterPro" id="IPR037241">
    <property type="entry name" value="E2F-DP_heterodim"/>
</dbReference>
<proteinExistence type="inferred from homology"/>
<feature type="region of interest" description="Disordered" evidence="13">
    <location>
        <begin position="124"/>
        <end position="198"/>
    </location>
</feature>
<evidence type="ECO:0000256" key="2">
    <source>
        <dbReference type="ARBA" id="ARBA00004496"/>
    </source>
</evidence>
<evidence type="ECO:0000256" key="9">
    <source>
        <dbReference type="ARBA" id="ARBA00023242"/>
    </source>
</evidence>
<keyword evidence="5 11" id="KW-0805">Transcription regulation</keyword>
<protein>
    <submittedName>
        <fullName evidence="16">Dp-like protein</fullName>
    </submittedName>
</protein>
<keyword evidence="10" id="KW-0131">Cell cycle</keyword>
<gene>
    <name evidence="16" type="ORF">MICPUCDRAFT_57221</name>
</gene>
<dbReference type="GO" id="GO:0051726">
    <property type="term" value="P:regulation of cell cycle"/>
    <property type="evidence" value="ECO:0007669"/>
    <property type="project" value="InterPro"/>
</dbReference>
<dbReference type="Proteomes" id="UP000001876">
    <property type="component" value="Unassembled WGS sequence"/>
</dbReference>
<comment type="similarity">
    <text evidence="3 11">Belongs to the E2F/DP family.</text>
</comment>
<feature type="compositionally biased region" description="Low complexity" evidence="13">
    <location>
        <begin position="129"/>
        <end position="147"/>
    </location>
</feature>
<dbReference type="InterPro" id="IPR003316">
    <property type="entry name" value="E2F_WHTH_DNA-bd_dom"/>
</dbReference>
<dbReference type="Pfam" id="PF02319">
    <property type="entry name" value="WHD_E2F_TDP"/>
    <property type="match status" value="1"/>
</dbReference>
<dbReference type="GO" id="GO:0000977">
    <property type="term" value="F:RNA polymerase II transcription regulatory region sequence-specific DNA binding"/>
    <property type="evidence" value="ECO:0007669"/>
    <property type="project" value="TreeGrafter"/>
</dbReference>
<dbReference type="Gene3D" id="1.20.140.80">
    <property type="entry name" value="Transcription factor DP"/>
    <property type="match status" value="1"/>
</dbReference>
<evidence type="ECO:0000256" key="3">
    <source>
        <dbReference type="ARBA" id="ARBA00010940"/>
    </source>
</evidence>
<feature type="domain" description="E2F/DP family winged-helix DNA-binding" evidence="15">
    <location>
        <begin position="195"/>
        <end position="277"/>
    </location>
</feature>
<dbReference type="RefSeq" id="XP_003058096.1">
    <property type="nucleotide sequence ID" value="XM_003058050.1"/>
</dbReference>
<dbReference type="CDD" id="cd14458">
    <property type="entry name" value="DP_DD"/>
    <property type="match status" value="1"/>
</dbReference>
<dbReference type="OMA" id="MYNFASE"/>
<evidence type="ECO:0000256" key="7">
    <source>
        <dbReference type="ARBA" id="ARBA00023125"/>
    </source>
</evidence>
<evidence type="ECO:0000259" key="15">
    <source>
        <dbReference type="SMART" id="SM01372"/>
    </source>
</evidence>
<dbReference type="SUPFAM" id="SSF46785">
    <property type="entry name" value="Winged helix' DNA-binding domain"/>
    <property type="match status" value="1"/>
</dbReference>
<evidence type="ECO:0000259" key="14">
    <source>
        <dbReference type="SMART" id="SM01138"/>
    </source>
</evidence>
<dbReference type="STRING" id="564608.C1MQA9"/>
<dbReference type="eggNOG" id="KOG2829">
    <property type="taxonomic scope" value="Eukaryota"/>
</dbReference>
<dbReference type="GeneID" id="9683163"/>
<evidence type="ECO:0000256" key="4">
    <source>
        <dbReference type="ARBA" id="ARBA00022490"/>
    </source>
</evidence>
<keyword evidence="4" id="KW-0963">Cytoplasm</keyword>
<dbReference type="PANTHER" id="PTHR12548:SF9">
    <property type="entry name" value="TRANSCRIPTION FACTOR DP"/>
    <property type="match status" value="1"/>
</dbReference>
<dbReference type="GO" id="GO:0070176">
    <property type="term" value="C:DRM complex"/>
    <property type="evidence" value="ECO:0007669"/>
    <property type="project" value="UniProtKB-ARBA"/>
</dbReference>
<name>C1MQA9_MICPC</name>
<feature type="compositionally biased region" description="Gly residues" evidence="13">
    <location>
        <begin position="478"/>
        <end position="487"/>
    </location>
</feature>
<dbReference type="SUPFAM" id="SSF144074">
    <property type="entry name" value="E2F-DP heterodimerization region"/>
    <property type="match status" value="1"/>
</dbReference>
<dbReference type="InterPro" id="IPR014889">
    <property type="entry name" value="Transc_factor_DP_C"/>
</dbReference>